<reference evidence="2" key="1">
    <citation type="submission" date="2019-02" db="EMBL/GenBank/DDBJ databases">
        <authorList>
            <person name="Li S.-H."/>
        </authorList>
    </citation>
    <scope>NUCLEOTIDE SEQUENCE</scope>
    <source>
        <strain evidence="2">IMCC14734</strain>
    </source>
</reference>
<dbReference type="InterPro" id="IPR022472">
    <property type="entry name" value="VPLPA-CTERM"/>
</dbReference>
<evidence type="ECO:0000313" key="3">
    <source>
        <dbReference type="Proteomes" id="UP001143362"/>
    </source>
</evidence>
<name>A0ABT3TKR1_9GAMM</name>
<sequence length="157" mass="16763">MVGLSGVIGPDVFSDPAGFAYVSAVETDIFLLHADVGPELDGFERQFSGFSIEDSAGKAWMAINFRVQFLAGDFLVDNSLPGSLPEAGPAVSRFVLDFLDTSPEYDAEGDIINGANMHSVYFDATSISPVPLPAAAWLLISALGGLVIAKHRQRRML</sequence>
<evidence type="ECO:0000313" key="2">
    <source>
        <dbReference type="EMBL" id="MCX2982903.1"/>
    </source>
</evidence>
<keyword evidence="3" id="KW-1185">Reference proteome</keyword>
<keyword evidence="1" id="KW-1133">Transmembrane helix</keyword>
<dbReference type="NCBIfam" id="TIGR03370">
    <property type="entry name" value="VPLPA-CTERM"/>
    <property type="match status" value="1"/>
</dbReference>
<keyword evidence="1" id="KW-0472">Membrane</keyword>
<evidence type="ECO:0000256" key="1">
    <source>
        <dbReference type="SAM" id="Phobius"/>
    </source>
</evidence>
<dbReference type="Proteomes" id="UP001143362">
    <property type="component" value="Unassembled WGS sequence"/>
</dbReference>
<gene>
    <name evidence="2" type="ORF">EYC98_18735</name>
</gene>
<feature type="transmembrane region" description="Helical" evidence="1">
    <location>
        <begin position="130"/>
        <end position="149"/>
    </location>
</feature>
<keyword evidence="1" id="KW-0812">Transmembrane</keyword>
<protein>
    <submittedName>
        <fullName evidence="2">VPLPA-CTERM sorting domain-containing protein</fullName>
    </submittedName>
</protein>
<dbReference type="EMBL" id="SHNN01000004">
    <property type="protein sequence ID" value="MCX2982903.1"/>
    <property type="molecule type" value="Genomic_DNA"/>
</dbReference>
<accession>A0ABT3TKR1</accession>
<organism evidence="2 3">
    <name type="scientific">Candidatus Litorirhabdus singularis</name>
    <dbReference type="NCBI Taxonomy" id="2518993"/>
    <lineage>
        <taxon>Bacteria</taxon>
        <taxon>Pseudomonadati</taxon>
        <taxon>Pseudomonadota</taxon>
        <taxon>Gammaproteobacteria</taxon>
        <taxon>Cellvibrionales</taxon>
        <taxon>Halieaceae</taxon>
        <taxon>Candidatus Litorirhabdus</taxon>
    </lineage>
</organism>
<proteinExistence type="predicted"/>
<comment type="caution">
    <text evidence="2">The sequence shown here is derived from an EMBL/GenBank/DDBJ whole genome shotgun (WGS) entry which is preliminary data.</text>
</comment>